<proteinExistence type="predicted"/>
<keyword evidence="5 7" id="KW-0449">Lipoprotein</keyword>
<evidence type="ECO:0000256" key="5">
    <source>
        <dbReference type="ARBA" id="ARBA00023288"/>
    </source>
</evidence>
<name>A0A9W6GPW4_9FUSO</name>
<accession>A0A9W6GPW4</accession>
<dbReference type="InterPro" id="IPR047807">
    <property type="entry name" value="YgdI/YgdR-like_SH3-like"/>
</dbReference>
<dbReference type="SUPFAM" id="SSF50182">
    <property type="entry name" value="Sm-like ribonucleoproteins"/>
    <property type="match status" value="1"/>
</dbReference>
<dbReference type="AlphaFoldDB" id="A0A9W6GPW4"/>
<dbReference type="Pfam" id="PF06004">
    <property type="entry name" value="DUF903"/>
    <property type="match status" value="1"/>
</dbReference>
<evidence type="ECO:0000256" key="2">
    <source>
        <dbReference type="ARBA" id="ARBA00022729"/>
    </source>
</evidence>
<evidence type="ECO:0000256" key="4">
    <source>
        <dbReference type="ARBA" id="ARBA00023139"/>
    </source>
</evidence>
<evidence type="ECO:0000259" key="6">
    <source>
        <dbReference type="Pfam" id="PF06004"/>
    </source>
</evidence>
<protein>
    <submittedName>
        <fullName evidence="7">Lipoprotein</fullName>
    </submittedName>
</protein>
<feature type="domain" description="Lipoprotein YgdI/YgdR-like SH3-like" evidence="6">
    <location>
        <begin position="25"/>
        <end position="70"/>
    </location>
</feature>
<dbReference type="EMBL" id="BSDY01000028">
    <property type="protein sequence ID" value="GLI57926.1"/>
    <property type="molecule type" value="Genomic_DNA"/>
</dbReference>
<dbReference type="PANTHER" id="PTHR37011">
    <property type="entry name" value="POT FAMILY PEPTIDE TRANSPORT PROTEIN-RELATED"/>
    <property type="match status" value="1"/>
</dbReference>
<dbReference type="Proteomes" id="UP001144471">
    <property type="component" value="Unassembled WGS sequence"/>
</dbReference>
<dbReference type="PANTHER" id="PTHR37011:SF1">
    <property type="entry name" value="POT FAMILY PEPTIDE TRANSPORT PROTEIN"/>
    <property type="match status" value="1"/>
</dbReference>
<dbReference type="NCBIfam" id="NF033216">
    <property type="entry name" value="lipo_YgdI_YgdR"/>
    <property type="match status" value="1"/>
</dbReference>
<dbReference type="PROSITE" id="PS51257">
    <property type="entry name" value="PROKAR_LIPOPROTEIN"/>
    <property type="match status" value="1"/>
</dbReference>
<dbReference type="InterPro" id="IPR010305">
    <property type="entry name" value="YgdI/YgdR-like"/>
</dbReference>
<dbReference type="InterPro" id="IPR010920">
    <property type="entry name" value="LSM_dom_sf"/>
</dbReference>
<keyword evidence="1" id="KW-1003">Cell membrane</keyword>
<keyword evidence="4" id="KW-0564">Palmitate</keyword>
<organism evidence="7 8">
    <name type="scientific">Propionigenium maris DSM 9537</name>
    <dbReference type="NCBI Taxonomy" id="1123000"/>
    <lineage>
        <taxon>Bacteria</taxon>
        <taxon>Fusobacteriati</taxon>
        <taxon>Fusobacteriota</taxon>
        <taxon>Fusobacteriia</taxon>
        <taxon>Fusobacteriales</taxon>
        <taxon>Fusobacteriaceae</taxon>
        <taxon>Propionigenium</taxon>
    </lineage>
</organism>
<keyword evidence="2" id="KW-0732">Signal</keyword>
<keyword evidence="8" id="KW-1185">Reference proteome</keyword>
<keyword evidence="3" id="KW-0472">Membrane</keyword>
<evidence type="ECO:0000256" key="1">
    <source>
        <dbReference type="ARBA" id="ARBA00022475"/>
    </source>
</evidence>
<comment type="caution">
    <text evidence="7">The sequence shown here is derived from an EMBL/GenBank/DDBJ whole genome shotgun (WGS) entry which is preliminary data.</text>
</comment>
<evidence type="ECO:0000313" key="7">
    <source>
        <dbReference type="EMBL" id="GLI57926.1"/>
    </source>
</evidence>
<sequence>MRLKSIAAVVFLAGVLVGCSSPQRITLKDNTVIEARDEVKYNKRTGFYEYEDIRGKKNQINSDSILMIEEM</sequence>
<dbReference type="Gene3D" id="2.30.30.100">
    <property type="match status" value="1"/>
</dbReference>
<reference evidence="7" key="1">
    <citation type="submission" date="2022-12" db="EMBL/GenBank/DDBJ databases">
        <title>Reference genome sequencing for broad-spectrum identification of bacterial and archaeal isolates by mass spectrometry.</title>
        <authorList>
            <person name="Sekiguchi Y."/>
            <person name="Tourlousse D.M."/>
        </authorList>
    </citation>
    <scope>NUCLEOTIDE SEQUENCE</scope>
    <source>
        <strain evidence="7">10succ1</strain>
    </source>
</reference>
<dbReference type="RefSeq" id="WP_281837601.1">
    <property type="nucleotide sequence ID" value="NZ_BSDY01000028.1"/>
</dbReference>
<evidence type="ECO:0000313" key="8">
    <source>
        <dbReference type="Proteomes" id="UP001144471"/>
    </source>
</evidence>
<evidence type="ECO:0000256" key="3">
    <source>
        <dbReference type="ARBA" id="ARBA00023136"/>
    </source>
</evidence>
<gene>
    <name evidence="7" type="ORF">PM10SUCC1_34400</name>
</gene>